<keyword evidence="6" id="KW-0548">Nucleotidyltransferase</keyword>
<evidence type="ECO:0000313" key="15">
    <source>
        <dbReference type="EMBL" id="BAO98115.1"/>
    </source>
</evidence>
<evidence type="ECO:0000259" key="14">
    <source>
        <dbReference type="Pfam" id="PF02768"/>
    </source>
</evidence>
<dbReference type="EMBL" id="AP014523">
    <property type="protein sequence ID" value="BAO98115.1"/>
    <property type="molecule type" value="Genomic_DNA"/>
</dbReference>
<keyword evidence="5" id="KW-0808">Transferase</keyword>
<comment type="similarity">
    <text evidence="2">Belongs to the beta sliding clamp family.</text>
</comment>
<dbReference type="Pfam" id="PF00712">
    <property type="entry name" value="DNA_pol3_beta"/>
    <property type="match status" value="1"/>
</dbReference>
<dbReference type="InterPro" id="IPR046938">
    <property type="entry name" value="DNA_clamp_sf"/>
</dbReference>
<dbReference type="InterPro" id="IPR001001">
    <property type="entry name" value="DNA_polIII_beta"/>
</dbReference>
<dbReference type="FunFam" id="3.10.150.10:FF:000021">
    <property type="entry name" value="DNA polymerase III, beta subunit"/>
    <property type="match status" value="1"/>
</dbReference>
<dbReference type="InterPro" id="IPR022634">
    <property type="entry name" value="DNA_polIII_beta_N"/>
</dbReference>
<dbReference type="InterPro" id="IPR022635">
    <property type="entry name" value="DNA_polIII_beta_C"/>
</dbReference>
<dbReference type="Proteomes" id="UP000031662">
    <property type="component" value="Chromosome"/>
</dbReference>
<dbReference type="RefSeq" id="WP_041051030.1">
    <property type="nucleotide sequence ID" value="NZ_AP014523.1"/>
</dbReference>
<dbReference type="AlphaFoldDB" id="A0A060PTX7"/>
<dbReference type="Pfam" id="PF02768">
    <property type="entry name" value="DNA_pol3_beta_3"/>
    <property type="match status" value="1"/>
</dbReference>
<organism evidence="15 16">
    <name type="scientific">Helicobacter pylori NY40</name>
    <dbReference type="NCBI Taxonomy" id="1426844"/>
    <lineage>
        <taxon>Bacteria</taxon>
        <taxon>Pseudomonadati</taxon>
        <taxon>Campylobacterota</taxon>
        <taxon>Epsilonproteobacteria</taxon>
        <taxon>Campylobacterales</taxon>
        <taxon>Helicobacteraceae</taxon>
        <taxon>Helicobacter</taxon>
    </lineage>
</organism>
<dbReference type="SMART" id="SM00480">
    <property type="entry name" value="POL3Bc"/>
    <property type="match status" value="1"/>
</dbReference>
<dbReference type="InterPro" id="IPR022637">
    <property type="entry name" value="DNA_polIII_beta_cen"/>
</dbReference>
<dbReference type="PANTHER" id="PTHR30478">
    <property type="entry name" value="DNA POLYMERASE III SUBUNIT BETA"/>
    <property type="match status" value="1"/>
</dbReference>
<dbReference type="CDD" id="cd00140">
    <property type="entry name" value="beta_clamp"/>
    <property type="match status" value="1"/>
</dbReference>
<reference evidence="15 16" key="1">
    <citation type="submission" date="2013-11" db="EMBL/GenBank/DDBJ databases">
        <title>Estimation of Helicobacter pylori bacteriophage ecology using H. pylori isolates.</title>
        <authorList>
            <person name="Uchiyama J."/>
            <person name="Takemura-Uchiyama I."/>
            <person name="Ujihara T."/>
            <person name="Matsuzaki S."/>
        </authorList>
    </citation>
    <scope>NUCLEOTIDE SEQUENCE [LARGE SCALE GENOMIC DNA]</scope>
    <source>
        <strain evidence="15 16">NY40</strain>
    </source>
</reference>
<dbReference type="GO" id="GO:0008408">
    <property type="term" value="F:3'-5' exonuclease activity"/>
    <property type="evidence" value="ECO:0007669"/>
    <property type="project" value="InterPro"/>
</dbReference>
<evidence type="ECO:0000259" key="12">
    <source>
        <dbReference type="Pfam" id="PF00712"/>
    </source>
</evidence>
<proteinExistence type="inferred from homology"/>
<evidence type="ECO:0000313" key="16">
    <source>
        <dbReference type="Proteomes" id="UP000031662"/>
    </source>
</evidence>
<dbReference type="GO" id="GO:0003887">
    <property type="term" value="F:DNA-directed DNA polymerase activity"/>
    <property type="evidence" value="ECO:0007669"/>
    <property type="project" value="UniProtKB-KW"/>
</dbReference>
<dbReference type="NCBIfam" id="TIGR00663">
    <property type="entry name" value="dnan"/>
    <property type="match status" value="1"/>
</dbReference>
<dbReference type="Gene3D" id="3.10.150.10">
    <property type="entry name" value="DNA Polymerase III, subunit A, domain 2"/>
    <property type="match status" value="3"/>
</dbReference>
<keyword evidence="9" id="KW-0238">DNA-binding</keyword>
<dbReference type="PANTHER" id="PTHR30478:SF0">
    <property type="entry name" value="BETA SLIDING CLAMP"/>
    <property type="match status" value="1"/>
</dbReference>
<sequence length="374" mass="42256">MKISVSKNDLENTLRYLQAFLDKKDASSIASHIHLEVIKEKLFLKASDSDIGLKSYIFTQSSDKEGVGTINGKKFLDIISCLKDSNIILETKDDSLVIKQNKSSFKLPMFDADEFPEFPVIEPKVSLEVNTPFLTDAFKKIAPVIEQTSHKRELAGILMQFDQKHQTLSVVGTDTKRLSYTQLEKISIHSTEEDISCILPKRALLEILKLFYENFSFKSDGMLAVVENETHTFFTKLIDGNYPDYQKILPEEYLSSFTLGKEEFKESIKLCSSLSSTIKLTLEKNNALFESLDSEHSETAKTSVEIEKGLDIEKAFHLGVNAKFFLEALNALGTTQFVLKCNEPSSPFLIQESLDEKQSYLNAKISTLMMPIIL</sequence>
<keyword evidence="7" id="KW-0235">DNA replication</keyword>
<feature type="domain" description="DNA polymerase III beta sliding clamp C-terminal" evidence="14">
    <location>
        <begin position="247"/>
        <end position="362"/>
    </location>
</feature>
<dbReference type="FunFam" id="3.10.150.10:FF:000018">
    <property type="entry name" value="DNA polymerase III subunit beta"/>
    <property type="match status" value="1"/>
</dbReference>
<evidence type="ECO:0000256" key="6">
    <source>
        <dbReference type="ARBA" id="ARBA00022695"/>
    </source>
</evidence>
<dbReference type="SUPFAM" id="SSF55979">
    <property type="entry name" value="DNA clamp"/>
    <property type="match status" value="3"/>
</dbReference>
<evidence type="ECO:0000259" key="13">
    <source>
        <dbReference type="Pfam" id="PF02767"/>
    </source>
</evidence>
<evidence type="ECO:0000256" key="3">
    <source>
        <dbReference type="ARBA" id="ARBA00021035"/>
    </source>
</evidence>
<dbReference type="GO" id="GO:0003677">
    <property type="term" value="F:DNA binding"/>
    <property type="evidence" value="ECO:0007669"/>
    <property type="project" value="UniProtKB-KW"/>
</dbReference>
<evidence type="ECO:0000256" key="5">
    <source>
        <dbReference type="ARBA" id="ARBA00022679"/>
    </source>
</evidence>
<evidence type="ECO:0000256" key="1">
    <source>
        <dbReference type="ARBA" id="ARBA00004496"/>
    </source>
</evidence>
<protein>
    <recommendedName>
        <fullName evidence="3">Beta sliding clamp</fullName>
    </recommendedName>
    <alternativeName>
        <fullName evidence="11">Beta-clamp processivity factor</fullName>
    </alternativeName>
    <alternativeName>
        <fullName evidence="10">DNA polymerase III beta sliding clamp subunit</fullName>
    </alternativeName>
</protein>
<dbReference type="HOGENOM" id="CLU_038149_4_0_7"/>
<dbReference type="GO" id="GO:0009360">
    <property type="term" value="C:DNA polymerase III complex"/>
    <property type="evidence" value="ECO:0007669"/>
    <property type="project" value="InterPro"/>
</dbReference>
<evidence type="ECO:0000256" key="8">
    <source>
        <dbReference type="ARBA" id="ARBA00022932"/>
    </source>
</evidence>
<feature type="domain" description="DNA polymerase III beta sliding clamp central" evidence="13">
    <location>
        <begin position="130"/>
        <end position="244"/>
    </location>
</feature>
<name>A0A060PTX7_HELPX</name>
<keyword evidence="8" id="KW-0239">DNA-directed DNA polymerase</keyword>
<accession>A0A060PTX7</accession>
<evidence type="ECO:0000256" key="4">
    <source>
        <dbReference type="ARBA" id="ARBA00022490"/>
    </source>
</evidence>
<evidence type="ECO:0000256" key="7">
    <source>
        <dbReference type="ARBA" id="ARBA00022705"/>
    </source>
</evidence>
<dbReference type="GO" id="GO:0005737">
    <property type="term" value="C:cytoplasm"/>
    <property type="evidence" value="ECO:0007669"/>
    <property type="project" value="UniProtKB-SubCell"/>
</dbReference>
<dbReference type="Pfam" id="PF02767">
    <property type="entry name" value="DNA_pol3_beta_2"/>
    <property type="match status" value="1"/>
</dbReference>
<dbReference type="GO" id="GO:0006271">
    <property type="term" value="P:DNA strand elongation involved in DNA replication"/>
    <property type="evidence" value="ECO:0007669"/>
    <property type="project" value="TreeGrafter"/>
</dbReference>
<evidence type="ECO:0000256" key="11">
    <source>
        <dbReference type="ARBA" id="ARBA00033276"/>
    </source>
</evidence>
<gene>
    <name evidence="15" type="ORF">NY40_1108</name>
</gene>
<evidence type="ECO:0000256" key="2">
    <source>
        <dbReference type="ARBA" id="ARBA00010752"/>
    </source>
</evidence>
<evidence type="ECO:0000256" key="9">
    <source>
        <dbReference type="ARBA" id="ARBA00023125"/>
    </source>
</evidence>
<feature type="domain" description="DNA polymerase III beta sliding clamp N-terminal" evidence="12">
    <location>
        <begin position="1"/>
        <end position="118"/>
    </location>
</feature>
<keyword evidence="4" id="KW-0963">Cytoplasm</keyword>
<comment type="subcellular location">
    <subcellularLocation>
        <location evidence="1">Cytoplasm</location>
    </subcellularLocation>
</comment>
<evidence type="ECO:0000256" key="10">
    <source>
        <dbReference type="ARBA" id="ARBA00030988"/>
    </source>
</evidence>